<proteinExistence type="predicted"/>
<dbReference type="AlphaFoldDB" id="A0A9K3DA95"/>
<dbReference type="EMBL" id="BDIP01007370">
    <property type="protein sequence ID" value="GIQ91235.1"/>
    <property type="molecule type" value="Genomic_DNA"/>
</dbReference>
<reference evidence="2 3" key="1">
    <citation type="journal article" date="2018" name="PLoS ONE">
        <title>The draft genome of Kipferlia bialata reveals reductive genome evolution in fornicate parasites.</title>
        <authorList>
            <person name="Tanifuji G."/>
            <person name="Takabayashi S."/>
            <person name="Kume K."/>
            <person name="Takagi M."/>
            <person name="Nakayama T."/>
            <person name="Kamikawa R."/>
            <person name="Inagaki Y."/>
            <person name="Hashimoto T."/>
        </authorList>
    </citation>
    <scope>NUCLEOTIDE SEQUENCE [LARGE SCALE GENOMIC DNA]</scope>
    <source>
        <strain evidence="2">NY0173</strain>
    </source>
</reference>
<comment type="caution">
    <text evidence="2">The sequence shown here is derived from an EMBL/GenBank/DDBJ whole genome shotgun (WGS) entry which is preliminary data.</text>
</comment>
<gene>
    <name evidence="2" type="ORF">KIPB_014397</name>
</gene>
<evidence type="ECO:0000256" key="1">
    <source>
        <dbReference type="SAM" id="MobiDB-lite"/>
    </source>
</evidence>
<name>A0A9K3DA95_9EUKA</name>
<sequence>DTEAPNLLDDPVPAQDAEASEEESSEESTSSSSESSSSDEGGELRIDFEEPVEDAAAKETKEGDALRAVLESREVPLPIYD</sequence>
<feature type="compositionally biased region" description="Basic and acidic residues" evidence="1">
    <location>
        <begin position="55"/>
        <end position="64"/>
    </location>
</feature>
<evidence type="ECO:0000313" key="2">
    <source>
        <dbReference type="EMBL" id="GIQ91235.1"/>
    </source>
</evidence>
<accession>A0A9K3DA95</accession>
<organism evidence="2 3">
    <name type="scientific">Kipferlia bialata</name>
    <dbReference type="NCBI Taxonomy" id="797122"/>
    <lineage>
        <taxon>Eukaryota</taxon>
        <taxon>Metamonada</taxon>
        <taxon>Carpediemonas-like organisms</taxon>
        <taxon>Kipferlia</taxon>
    </lineage>
</organism>
<feature type="region of interest" description="Disordered" evidence="1">
    <location>
        <begin position="1"/>
        <end position="64"/>
    </location>
</feature>
<protein>
    <submittedName>
        <fullName evidence="2">Uncharacterized protein</fullName>
    </submittedName>
</protein>
<dbReference type="Proteomes" id="UP000265618">
    <property type="component" value="Unassembled WGS sequence"/>
</dbReference>
<evidence type="ECO:0000313" key="3">
    <source>
        <dbReference type="Proteomes" id="UP000265618"/>
    </source>
</evidence>
<feature type="non-terminal residue" evidence="2">
    <location>
        <position position="81"/>
    </location>
</feature>
<feature type="compositionally biased region" description="Low complexity" evidence="1">
    <location>
        <begin position="27"/>
        <end position="39"/>
    </location>
</feature>
<keyword evidence="3" id="KW-1185">Reference proteome</keyword>
<feature type="non-terminal residue" evidence="2">
    <location>
        <position position="1"/>
    </location>
</feature>